<keyword evidence="2" id="KW-1185">Reference proteome</keyword>
<reference evidence="2" key="1">
    <citation type="journal article" date="2019" name="Int. J. Syst. Evol. Microbiol.">
        <title>The Global Catalogue of Microorganisms (GCM) 10K type strain sequencing project: providing services to taxonomists for standard genome sequencing and annotation.</title>
        <authorList>
            <consortium name="The Broad Institute Genomics Platform"/>
            <consortium name="The Broad Institute Genome Sequencing Center for Infectious Disease"/>
            <person name="Wu L."/>
            <person name="Ma J."/>
        </authorList>
    </citation>
    <scope>NUCLEOTIDE SEQUENCE [LARGE SCALE GENOMIC DNA]</scope>
    <source>
        <strain evidence="2">JCM 17326</strain>
    </source>
</reference>
<evidence type="ECO:0000313" key="2">
    <source>
        <dbReference type="Proteomes" id="UP001500630"/>
    </source>
</evidence>
<comment type="caution">
    <text evidence="1">The sequence shown here is derived from an EMBL/GenBank/DDBJ whole genome shotgun (WGS) entry which is preliminary data.</text>
</comment>
<name>A0ABP7A873_9ACTN</name>
<accession>A0ABP7A873</accession>
<evidence type="ECO:0000313" key="1">
    <source>
        <dbReference type="EMBL" id="GAA3626667.1"/>
    </source>
</evidence>
<dbReference type="Proteomes" id="UP001500630">
    <property type="component" value="Unassembled WGS sequence"/>
</dbReference>
<sequence>MRLGRSWDDPALEQVLPQVKAGRLAPGLELITRARGDHELRALRVEQLAIAAASYTDRLSRLAEDNADALVWLGAARIQQAWLIRGGSYAAYVGEDRFARFREVLSSAAGSLQQAAQALPDDPVPWDRLQWHGIGMQVGRRELDRVWSELIARDPHLYIGHYSRAQALCAKWYGSDEQVLAFARNVTASARPGDPVTAMVALAHFEIAWSEINGTEQSAQDVLEAYFGESGVADSLIEAAEKWRDGSRPHPRALDAMHLFGAAFYFGGHLTRAQRLLAGAGRRMPEILPWSAASVLPGRRYAQVRRLLGLT</sequence>
<organism evidence="1 2">
    <name type="scientific">Nonomuraea rosea</name>
    <dbReference type="NCBI Taxonomy" id="638574"/>
    <lineage>
        <taxon>Bacteria</taxon>
        <taxon>Bacillati</taxon>
        <taxon>Actinomycetota</taxon>
        <taxon>Actinomycetes</taxon>
        <taxon>Streptosporangiales</taxon>
        <taxon>Streptosporangiaceae</taxon>
        <taxon>Nonomuraea</taxon>
    </lineage>
</organism>
<proteinExistence type="predicted"/>
<gene>
    <name evidence="1" type="ORF">GCM10022419_135140</name>
</gene>
<protein>
    <recommendedName>
        <fullName evidence="3">DUF4034 domain-containing protein</fullName>
    </recommendedName>
</protein>
<dbReference type="EMBL" id="BAABDQ010000087">
    <property type="protein sequence ID" value="GAA3626667.1"/>
    <property type="molecule type" value="Genomic_DNA"/>
</dbReference>
<evidence type="ECO:0008006" key="3">
    <source>
        <dbReference type="Google" id="ProtNLM"/>
    </source>
</evidence>